<name>A0ABT1FXA6_9BACT</name>
<protein>
    <recommendedName>
        <fullName evidence="4">CCDC81-like prokaryotic HU domain-containing protein</fullName>
    </recommendedName>
</protein>
<feature type="transmembrane region" description="Helical" evidence="1">
    <location>
        <begin position="149"/>
        <end position="169"/>
    </location>
</feature>
<sequence>MATAYVKNEALSIYSAPDVKSVITKIERNGQTEAYFLTGLTEGFALGILTGEAQEGFVQIEHAFEIRRSLTSTNKWYWLFPPAGIAASQLSQWTKETELIWVLKEDITVDSPEAIAAAKKKAQQDKLLSEIDKTLVGAGEPEKPSNNTFIVIAIGGALGVLAAVLWWAFGKKKNKGPVVAQPPVILKLPKSK</sequence>
<organism evidence="2 3">
    <name type="scientific">Runella salmonicolor</name>
    <dbReference type="NCBI Taxonomy" id="2950278"/>
    <lineage>
        <taxon>Bacteria</taxon>
        <taxon>Pseudomonadati</taxon>
        <taxon>Bacteroidota</taxon>
        <taxon>Cytophagia</taxon>
        <taxon>Cytophagales</taxon>
        <taxon>Spirosomataceae</taxon>
        <taxon>Runella</taxon>
    </lineage>
</organism>
<evidence type="ECO:0000313" key="2">
    <source>
        <dbReference type="EMBL" id="MCP1386406.1"/>
    </source>
</evidence>
<gene>
    <name evidence="2" type="ORF">NCI00_28450</name>
</gene>
<keyword evidence="1" id="KW-0472">Membrane</keyword>
<accession>A0ABT1FXA6</accession>
<dbReference type="Proteomes" id="UP001204772">
    <property type="component" value="Unassembled WGS sequence"/>
</dbReference>
<comment type="caution">
    <text evidence="2">The sequence shown here is derived from an EMBL/GenBank/DDBJ whole genome shotgun (WGS) entry which is preliminary data.</text>
</comment>
<evidence type="ECO:0008006" key="4">
    <source>
        <dbReference type="Google" id="ProtNLM"/>
    </source>
</evidence>
<dbReference type="EMBL" id="JAMZEL010000024">
    <property type="protein sequence ID" value="MCP1386406.1"/>
    <property type="molecule type" value="Genomic_DNA"/>
</dbReference>
<dbReference type="RefSeq" id="WP_253533245.1">
    <property type="nucleotide sequence ID" value="NZ_JAMZEL010000024.1"/>
</dbReference>
<keyword evidence="1" id="KW-1133">Transmembrane helix</keyword>
<evidence type="ECO:0000313" key="3">
    <source>
        <dbReference type="Proteomes" id="UP001204772"/>
    </source>
</evidence>
<keyword evidence="1" id="KW-0812">Transmembrane</keyword>
<reference evidence="2 3" key="1">
    <citation type="submission" date="2022-06" db="EMBL/GenBank/DDBJ databases">
        <title>Runella sp. S5 genome sequencing.</title>
        <authorList>
            <person name="Park S."/>
        </authorList>
    </citation>
    <scope>NUCLEOTIDE SEQUENCE [LARGE SCALE GENOMIC DNA]</scope>
    <source>
        <strain evidence="2 3">S5</strain>
    </source>
</reference>
<evidence type="ECO:0000256" key="1">
    <source>
        <dbReference type="SAM" id="Phobius"/>
    </source>
</evidence>
<keyword evidence="3" id="KW-1185">Reference proteome</keyword>
<proteinExistence type="predicted"/>